<keyword evidence="2" id="KW-1185">Reference proteome</keyword>
<protein>
    <submittedName>
        <fullName evidence="1">Uncharacterized protein</fullName>
    </submittedName>
</protein>
<dbReference type="AlphaFoldDB" id="A0A4P7SNZ6"/>
<sequence>MTAPARATHRSDFDFSWVRVEAGSITFRVERGGVAKNFNVADSSDVPTVVLGAVTALLEGASEQSLSLDQEPGEYRWKIVRRHDSVGMSIHFFDSWAQETPPELRWQGDDIGLERFASRVVESTAAFLTDPATRFEKEWFAYPPPVTALARCVAALERYRRNHRPTCPPGA</sequence>
<organism evidence="1 2">
    <name type="scientific">Cellulomonas shaoxiangyii</name>
    <dbReference type="NCBI Taxonomy" id="2566013"/>
    <lineage>
        <taxon>Bacteria</taxon>
        <taxon>Bacillati</taxon>
        <taxon>Actinomycetota</taxon>
        <taxon>Actinomycetes</taxon>
        <taxon>Micrococcales</taxon>
        <taxon>Cellulomonadaceae</taxon>
        <taxon>Cellulomonas</taxon>
    </lineage>
</organism>
<dbReference type="OrthoDB" id="3869737at2"/>
<gene>
    <name evidence="1" type="ORF">E5225_16925</name>
</gene>
<evidence type="ECO:0000313" key="1">
    <source>
        <dbReference type="EMBL" id="QCB94996.1"/>
    </source>
</evidence>
<reference evidence="1 2" key="1">
    <citation type="submission" date="2019-04" db="EMBL/GenBank/DDBJ databases">
        <title>Isolation and identification of Cellulomonas shaoxiangyii sp. Nov. isolated from feces of the Tibetan antelopes (Pantholops hodgsonii) in the Qinghai-Tibet plateau of China.</title>
        <authorList>
            <person name="Tian Z."/>
        </authorList>
    </citation>
    <scope>NUCLEOTIDE SEQUENCE [LARGE SCALE GENOMIC DNA]</scope>
    <source>
        <strain evidence="1 2">Z28</strain>
    </source>
</reference>
<name>A0A4P7SNZ6_9CELL</name>
<dbReference type="RefSeq" id="WP_135973125.1">
    <property type="nucleotide sequence ID" value="NZ_CP039291.1"/>
</dbReference>
<accession>A0A4P7SNZ6</accession>
<dbReference type="EMBL" id="CP039291">
    <property type="protein sequence ID" value="QCB94996.1"/>
    <property type="molecule type" value="Genomic_DNA"/>
</dbReference>
<evidence type="ECO:0000313" key="2">
    <source>
        <dbReference type="Proteomes" id="UP000296469"/>
    </source>
</evidence>
<dbReference type="Proteomes" id="UP000296469">
    <property type="component" value="Chromosome"/>
</dbReference>
<dbReference type="KEGG" id="celz:E5225_16925"/>
<proteinExistence type="predicted"/>